<feature type="compositionally biased region" description="Basic and acidic residues" evidence="6">
    <location>
        <begin position="28"/>
        <end position="42"/>
    </location>
</feature>
<keyword evidence="8" id="KW-1185">Reference proteome</keyword>
<dbReference type="PATRIC" id="fig|1502723.3.peg.3411"/>
<keyword evidence="2 5" id="KW-0717">Septation</keyword>
<evidence type="ECO:0000313" key="7">
    <source>
        <dbReference type="EMBL" id="KJE24830.1"/>
    </source>
</evidence>
<comment type="subcellular location">
    <subcellularLocation>
        <location evidence="5">Cytoplasm</location>
    </subcellularLocation>
    <text evidence="5">Localizes to the division site, in a FtsZ-dependent manner.</text>
</comment>
<feature type="region of interest" description="Disordered" evidence="6">
    <location>
        <begin position="18"/>
        <end position="42"/>
    </location>
</feature>
<evidence type="ECO:0000256" key="6">
    <source>
        <dbReference type="SAM" id="MobiDB-lite"/>
    </source>
</evidence>
<feature type="compositionally biased region" description="Acidic residues" evidence="6">
    <location>
        <begin position="18"/>
        <end position="27"/>
    </location>
</feature>
<gene>
    <name evidence="5" type="primary">sepF</name>
    <name evidence="7" type="ORF">FF36_00837</name>
</gene>
<dbReference type="EMBL" id="JYFN01000004">
    <property type="protein sequence ID" value="KJE24830.1"/>
    <property type="molecule type" value="Genomic_DNA"/>
</dbReference>
<evidence type="ECO:0000256" key="1">
    <source>
        <dbReference type="ARBA" id="ARBA00022618"/>
    </source>
</evidence>
<dbReference type="AlphaFoldDB" id="A0A0D8BL53"/>
<dbReference type="GO" id="GO:0000917">
    <property type="term" value="P:division septum assembly"/>
    <property type="evidence" value="ECO:0007669"/>
    <property type="project" value="UniProtKB-KW"/>
</dbReference>
<reference evidence="8" key="1">
    <citation type="submission" date="2015-02" db="EMBL/GenBank/DDBJ databases">
        <title>Draft Genome of Frankia sp. CpI1-S.</title>
        <authorList>
            <person name="Oshone R.T."/>
            <person name="Ngom M."/>
            <person name="Ghodhbane-Gtari F."/>
            <person name="Gtari M."/>
            <person name="Morris K."/>
            <person name="Thomas K."/>
            <person name="Sen A."/>
            <person name="Tisa L.S."/>
        </authorList>
    </citation>
    <scope>NUCLEOTIDE SEQUENCE [LARGE SCALE GENOMIC DNA]</scope>
    <source>
        <strain evidence="8">CpI1-S</strain>
    </source>
</reference>
<dbReference type="InterPro" id="IPR023052">
    <property type="entry name" value="Cell_div_SepF"/>
</dbReference>
<accession>A0A0D8BL53</accession>
<keyword evidence="5" id="KW-0963">Cytoplasm</keyword>
<comment type="function">
    <text evidence="4 5">Cell division protein that is part of the divisome complex and is recruited early to the Z-ring. Probably stimulates Z-ring formation, perhaps through the cross-linking of FtsZ protofilaments. Its function overlaps with FtsA.</text>
</comment>
<sequence length="181" mass="20747">MGLGRRAMVYLGLAEEDEDYLDDDDYDDGRAVGHDDRRAMHEPVPMDRTVRRIDAREEPVAMPRRPPVEPLRPAGPVPMRRVMPVEEAHPYRITTLQPRSYNEARQIGEEFRDGTPVIMNLTDMDDVDAKRLVDFAAGLIFGLRGDIEKVTNKVFLLSPHNVEVTETDKRRIREGGFYNQS</sequence>
<evidence type="ECO:0000256" key="5">
    <source>
        <dbReference type="HAMAP-Rule" id="MF_01197"/>
    </source>
</evidence>
<dbReference type="PANTHER" id="PTHR35798:SF1">
    <property type="entry name" value="CELL DIVISION PROTEIN SEPF"/>
    <property type="match status" value="1"/>
</dbReference>
<keyword evidence="3 5" id="KW-0131">Cell cycle</keyword>
<name>A0A0D8BL53_9ACTN</name>
<dbReference type="Pfam" id="PF04472">
    <property type="entry name" value="SepF"/>
    <property type="match status" value="1"/>
</dbReference>
<dbReference type="Proteomes" id="UP000032545">
    <property type="component" value="Unassembled WGS sequence"/>
</dbReference>
<comment type="similarity">
    <text evidence="5">Belongs to the SepF family.</text>
</comment>
<dbReference type="GO" id="GO:0005737">
    <property type="term" value="C:cytoplasm"/>
    <property type="evidence" value="ECO:0007669"/>
    <property type="project" value="UniProtKB-SubCell"/>
</dbReference>
<dbReference type="HAMAP" id="MF_01197">
    <property type="entry name" value="SepF"/>
    <property type="match status" value="1"/>
</dbReference>
<proteinExistence type="inferred from homology"/>
<protein>
    <recommendedName>
        <fullName evidence="5">Cell division protein SepF</fullName>
    </recommendedName>
</protein>
<dbReference type="OrthoDB" id="3731101at2"/>
<organism evidence="7 8">
    <name type="scientific">Frankia torreyi</name>
    <dbReference type="NCBI Taxonomy" id="1856"/>
    <lineage>
        <taxon>Bacteria</taxon>
        <taxon>Bacillati</taxon>
        <taxon>Actinomycetota</taxon>
        <taxon>Actinomycetes</taxon>
        <taxon>Frankiales</taxon>
        <taxon>Frankiaceae</taxon>
        <taxon>Frankia</taxon>
    </lineage>
</organism>
<dbReference type="InterPro" id="IPR038594">
    <property type="entry name" value="SepF-like_sf"/>
</dbReference>
<dbReference type="InterPro" id="IPR007561">
    <property type="entry name" value="Cell_div_SepF/SepF-rel"/>
</dbReference>
<dbReference type="Gene3D" id="3.30.110.150">
    <property type="entry name" value="SepF-like protein"/>
    <property type="match status" value="1"/>
</dbReference>
<dbReference type="RefSeq" id="WP_044883610.1">
    <property type="nucleotide sequence ID" value="NZ_JYFN01000004.1"/>
</dbReference>
<dbReference type="PANTHER" id="PTHR35798">
    <property type="entry name" value="CELL DIVISION PROTEIN SEPF"/>
    <property type="match status" value="1"/>
</dbReference>
<evidence type="ECO:0000313" key="8">
    <source>
        <dbReference type="Proteomes" id="UP000032545"/>
    </source>
</evidence>
<reference evidence="7 8" key="2">
    <citation type="journal article" date="2016" name="Genome Announc.">
        <title>Permanent Draft Genome Sequences for Two Variants of Frankia sp. Strain CpI1, the First Frankia Strain Isolated from Root Nodules of Comptonia peregrina.</title>
        <authorList>
            <person name="Oshone R."/>
            <person name="Hurst S.G.IV."/>
            <person name="Abebe-Akele F."/>
            <person name="Simpson S."/>
            <person name="Morris K."/>
            <person name="Thomas W.K."/>
            <person name="Tisa L.S."/>
        </authorList>
    </citation>
    <scope>NUCLEOTIDE SEQUENCE [LARGE SCALE GENOMIC DNA]</scope>
    <source>
        <strain evidence="8">CpI1-S</strain>
    </source>
</reference>
<evidence type="ECO:0000256" key="3">
    <source>
        <dbReference type="ARBA" id="ARBA00023306"/>
    </source>
</evidence>
<comment type="caution">
    <text evidence="7">The sequence shown here is derived from an EMBL/GenBank/DDBJ whole genome shotgun (WGS) entry which is preliminary data.</text>
</comment>
<keyword evidence="1 5" id="KW-0132">Cell division</keyword>
<evidence type="ECO:0000256" key="4">
    <source>
        <dbReference type="ARBA" id="ARBA00044936"/>
    </source>
</evidence>
<evidence type="ECO:0000256" key="2">
    <source>
        <dbReference type="ARBA" id="ARBA00023210"/>
    </source>
</evidence>
<comment type="subunit">
    <text evidence="5">Homodimer. Interacts with FtsZ.</text>
</comment>
<dbReference type="GO" id="GO:0043093">
    <property type="term" value="P:FtsZ-dependent cytokinesis"/>
    <property type="evidence" value="ECO:0007669"/>
    <property type="project" value="UniProtKB-UniRule"/>
</dbReference>